<dbReference type="InterPro" id="IPR029058">
    <property type="entry name" value="AB_hydrolase_fold"/>
</dbReference>
<reference evidence="4" key="1">
    <citation type="submission" date="2025-08" db="UniProtKB">
        <authorList>
            <consortium name="RefSeq"/>
        </authorList>
    </citation>
    <scope>IDENTIFICATION</scope>
</reference>
<evidence type="ECO:0000313" key="3">
    <source>
        <dbReference type="Proteomes" id="UP001165740"/>
    </source>
</evidence>
<dbReference type="OMA" id="WAVAMPS"/>
<keyword evidence="3" id="KW-1185">Reference proteome</keyword>
<dbReference type="RefSeq" id="XP_055898040.1">
    <property type="nucleotide sequence ID" value="XM_056042065.1"/>
</dbReference>
<sequence length="322" mass="36358">MCEEKLYRRQVLDFFSAATIVSENIKMTSIPVQELEYHYSPSRWSHRMGPDEVINAHLETTAQGSRNSLWTLDSELEISYGDSERQKFDIFYKKNAPKKGAPILIYFHGGYWQIKEIGRTTSSFPAVPLCNAGAIVIPVGYDLAPDVSLDTILLQAKKALHLVIKLAKERQNSGIYLAGHSAGAHIAAMMLMASLSQYDAFDSDLIKGAVLISGVYDLRPLVKTSNNEALRLSETEAWRFSPLNFVQEIAHQSQHRHVVVAVGEYDPPEFRRQSGEMEQMLRNFGVKTSYLDVPDVDHFNIVEKLSESKYILTQECIRLMGL</sequence>
<evidence type="ECO:0000313" key="4">
    <source>
        <dbReference type="RefSeq" id="XP_055898040.1"/>
    </source>
</evidence>
<dbReference type="OrthoDB" id="433474at2759"/>
<evidence type="ECO:0000259" key="2">
    <source>
        <dbReference type="Pfam" id="PF07859"/>
    </source>
</evidence>
<proteinExistence type="predicted"/>
<organism evidence="3 4">
    <name type="scientific">Biomphalaria glabrata</name>
    <name type="common">Bloodfluke planorb</name>
    <name type="synonym">Freshwater snail</name>
    <dbReference type="NCBI Taxonomy" id="6526"/>
    <lineage>
        <taxon>Eukaryota</taxon>
        <taxon>Metazoa</taxon>
        <taxon>Spiralia</taxon>
        <taxon>Lophotrochozoa</taxon>
        <taxon>Mollusca</taxon>
        <taxon>Gastropoda</taxon>
        <taxon>Heterobranchia</taxon>
        <taxon>Euthyneura</taxon>
        <taxon>Panpulmonata</taxon>
        <taxon>Hygrophila</taxon>
        <taxon>Lymnaeoidea</taxon>
        <taxon>Planorbidae</taxon>
        <taxon>Biomphalaria</taxon>
    </lineage>
</organism>
<dbReference type="SUPFAM" id="SSF53474">
    <property type="entry name" value="alpha/beta-Hydrolases"/>
    <property type="match status" value="1"/>
</dbReference>
<dbReference type="InterPro" id="IPR050300">
    <property type="entry name" value="GDXG_lipolytic_enzyme"/>
</dbReference>
<accession>A0A9W3BF25</accession>
<name>A0A9W3BF25_BIOGL</name>
<feature type="domain" description="Alpha/beta hydrolase fold-3" evidence="2">
    <location>
        <begin position="104"/>
        <end position="298"/>
    </location>
</feature>
<keyword evidence="1" id="KW-0378">Hydrolase</keyword>
<dbReference type="GO" id="GO:0004061">
    <property type="term" value="F:arylformamidase activity"/>
    <property type="evidence" value="ECO:0007669"/>
    <property type="project" value="TreeGrafter"/>
</dbReference>
<dbReference type="Proteomes" id="UP001165740">
    <property type="component" value="Chromosome 9"/>
</dbReference>
<dbReference type="Pfam" id="PF07859">
    <property type="entry name" value="Abhydrolase_3"/>
    <property type="match status" value="1"/>
</dbReference>
<dbReference type="PANTHER" id="PTHR48081:SF33">
    <property type="entry name" value="KYNURENINE FORMAMIDASE"/>
    <property type="match status" value="1"/>
</dbReference>
<dbReference type="AlphaFoldDB" id="A0A9W3BF25"/>
<dbReference type="GeneID" id="106060173"/>
<dbReference type="InterPro" id="IPR013094">
    <property type="entry name" value="AB_hydrolase_3"/>
</dbReference>
<protein>
    <submittedName>
        <fullName evidence="4">Kynurenine formamidase-like isoform X1</fullName>
    </submittedName>
</protein>
<evidence type="ECO:0000256" key="1">
    <source>
        <dbReference type="ARBA" id="ARBA00022801"/>
    </source>
</evidence>
<dbReference type="PANTHER" id="PTHR48081">
    <property type="entry name" value="AB HYDROLASE SUPERFAMILY PROTEIN C4A8.06C"/>
    <property type="match status" value="1"/>
</dbReference>
<dbReference type="Gene3D" id="3.40.50.1820">
    <property type="entry name" value="alpha/beta hydrolase"/>
    <property type="match status" value="1"/>
</dbReference>
<gene>
    <name evidence="4" type="primary">LOC106060173</name>
</gene>